<evidence type="ECO:0000313" key="2">
    <source>
        <dbReference type="EMBL" id="RAO65898.1"/>
    </source>
</evidence>
<organism evidence="2 3">
    <name type="scientific">Talaromyces amestolkiae</name>
    <dbReference type="NCBI Taxonomy" id="1196081"/>
    <lineage>
        <taxon>Eukaryota</taxon>
        <taxon>Fungi</taxon>
        <taxon>Dikarya</taxon>
        <taxon>Ascomycota</taxon>
        <taxon>Pezizomycotina</taxon>
        <taxon>Eurotiomycetes</taxon>
        <taxon>Eurotiomycetidae</taxon>
        <taxon>Eurotiales</taxon>
        <taxon>Trichocomaceae</taxon>
        <taxon>Talaromyces</taxon>
        <taxon>Talaromyces sect. Talaromyces</taxon>
    </lineage>
</organism>
<dbReference type="CDD" id="cd18186">
    <property type="entry name" value="BTB_POZ_ZBTB_KLHL-like"/>
    <property type="match status" value="1"/>
</dbReference>
<dbReference type="STRING" id="1196081.A0A364KQS1"/>
<gene>
    <name evidence="2" type="ORF">BHQ10_001910</name>
</gene>
<name>A0A364KQS1_TALAM</name>
<dbReference type="PROSITE" id="PS50097">
    <property type="entry name" value="BTB"/>
    <property type="match status" value="1"/>
</dbReference>
<accession>A0A364KQS1</accession>
<dbReference type="OrthoDB" id="1022638at2759"/>
<dbReference type="RefSeq" id="XP_040730415.1">
    <property type="nucleotide sequence ID" value="XM_040873998.1"/>
</dbReference>
<protein>
    <recommendedName>
        <fullName evidence="1">BTB domain-containing protein</fullName>
    </recommendedName>
</protein>
<dbReference type="PANTHER" id="PTHR47843:SF2">
    <property type="entry name" value="BTB DOMAIN-CONTAINING PROTEIN"/>
    <property type="match status" value="1"/>
</dbReference>
<sequence length="236" mass="26877">MFSTAIRVAKNEGEKFMGRAVEFLLGKGKERFFVHEKLIRASSPFFDKVMSATCLESMQHTGTIQLSEDEPEIFGIYVHWLYYNKLPVCCNEPGCAANQEYLKLVKAYTLGNKLMDTGFQNAAIDAIVEKSTSAASDGKRYYPVTEVVEYAYNNTHLLAPIRRLLVDMHVSVGSGKWLDYGNFNSERVPQRFLFELSSKLLDLRRGTRAEVKASDYHVHVAADMKMETEKTEMEIF</sequence>
<dbReference type="PANTHER" id="PTHR47843">
    <property type="entry name" value="BTB DOMAIN-CONTAINING PROTEIN-RELATED"/>
    <property type="match status" value="1"/>
</dbReference>
<dbReference type="InterPro" id="IPR000210">
    <property type="entry name" value="BTB/POZ_dom"/>
</dbReference>
<dbReference type="Gene3D" id="3.30.710.10">
    <property type="entry name" value="Potassium Channel Kv1.1, Chain A"/>
    <property type="match status" value="1"/>
</dbReference>
<dbReference type="GeneID" id="63791127"/>
<proteinExistence type="predicted"/>
<comment type="caution">
    <text evidence="2">The sequence shown here is derived from an EMBL/GenBank/DDBJ whole genome shotgun (WGS) entry which is preliminary data.</text>
</comment>
<feature type="domain" description="BTB" evidence="1">
    <location>
        <begin position="21"/>
        <end position="90"/>
    </location>
</feature>
<dbReference type="SUPFAM" id="SSF54695">
    <property type="entry name" value="POZ domain"/>
    <property type="match status" value="1"/>
</dbReference>
<dbReference type="Proteomes" id="UP000249363">
    <property type="component" value="Unassembled WGS sequence"/>
</dbReference>
<dbReference type="Pfam" id="PF00651">
    <property type="entry name" value="BTB"/>
    <property type="match status" value="1"/>
</dbReference>
<dbReference type="InterPro" id="IPR011333">
    <property type="entry name" value="SKP1/BTB/POZ_sf"/>
</dbReference>
<keyword evidence="3" id="KW-1185">Reference proteome</keyword>
<dbReference type="AlphaFoldDB" id="A0A364KQS1"/>
<reference evidence="2 3" key="1">
    <citation type="journal article" date="2017" name="Biotechnol. Biofuels">
        <title>Differential beta-glucosidase expression as a function of carbon source availability in Talaromyces amestolkiae: a genomic and proteomic approach.</title>
        <authorList>
            <person name="de Eugenio L.I."/>
            <person name="Mendez-Liter J.A."/>
            <person name="Nieto-Dominguez M."/>
            <person name="Alonso L."/>
            <person name="Gil-Munoz J."/>
            <person name="Barriuso J."/>
            <person name="Prieto A."/>
            <person name="Martinez M.J."/>
        </authorList>
    </citation>
    <scope>NUCLEOTIDE SEQUENCE [LARGE SCALE GENOMIC DNA]</scope>
    <source>
        <strain evidence="2 3">CIB</strain>
    </source>
</reference>
<dbReference type="EMBL" id="MIKG01000002">
    <property type="protein sequence ID" value="RAO65898.1"/>
    <property type="molecule type" value="Genomic_DNA"/>
</dbReference>
<evidence type="ECO:0000313" key="3">
    <source>
        <dbReference type="Proteomes" id="UP000249363"/>
    </source>
</evidence>
<evidence type="ECO:0000259" key="1">
    <source>
        <dbReference type="PROSITE" id="PS50097"/>
    </source>
</evidence>